<evidence type="ECO:0000256" key="5">
    <source>
        <dbReference type="ARBA" id="ARBA00022692"/>
    </source>
</evidence>
<evidence type="ECO:0000256" key="7">
    <source>
        <dbReference type="ARBA" id="ARBA00022989"/>
    </source>
</evidence>
<keyword evidence="4 11" id="KW-0138">CF(0)</keyword>
<keyword evidence="5 11" id="KW-0812">Transmembrane</keyword>
<comment type="subcellular location">
    <subcellularLocation>
        <location evidence="11">Cell membrane</location>
        <topology evidence="11">Multi-pass membrane protein</topology>
    </subcellularLocation>
    <subcellularLocation>
        <location evidence="1">Membrane</location>
        <topology evidence="1">Multi-pass membrane protein</topology>
    </subcellularLocation>
</comment>
<name>A0AAX4HR30_9BACT</name>
<protein>
    <recommendedName>
        <fullName evidence="11">ATP synthase subunit c</fullName>
    </recommendedName>
    <alternativeName>
        <fullName evidence="11">ATP synthase F(0) sector subunit c</fullName>
    </alternativeName>
    <alternativeName>
        <fullName evidence="11">F-type ATPase subunit c</fullName>
        <shortName evidence="11">F-ATPase subunit c</shortName>
    </alternativeName>
    <alternativeName>
        <fullName evidence="11">Lipid-binding protein</fullName>
    </alternativeName>
</protein>
<keyword evidence="11" id="KW-1003">Cell membrane</keyword>
<dbReference type="GO" id="GO:0005886">
    <property type="term" value="C:plasma membrane"/>
    <property type="evidence" value="ECO:0007669"/>
    <property type="project" value="UniProtKB-SubCell"/>
</dbReference>
<dbReference type="KEGG" id="psti:SOO65_01465"/>
<evidence type="ECO:0000256" key="9">
    <source>
        <dbReference type="ARBA" id="ARBA00023121"/>
    </source>
</evidence>
<dbReference type="InterPro" id="IPR035921">
    <property type="entry name" value="F/V-ATP_Csub_sf"/>
</dbReference>
<dbReference type="EMBL" id="CP139487">
    <property type="protein sequence ID" value="WPU65409.1"/>
    <property type="molecule type" value="Genomic_DNA"/>
</dbReference>
<dbReference type="InterPro" id="IPR000454">
    <property type="entry name" value="ATP_synth_F0_csu"/>
</dbReference>
<dbReference type="SUPFAM" id="SSF81333">
    <property type="entry name" value="F1F0 ATP synthase subunit C"/>
    <property type="match status" value="1"/>
</dbReference>
<dbReference type="HAMAP" id="MF_01396">
    <property type="entry name" value="ATP_synth_c_bact"/>
    <property type="match status" value="1"/>
</dbReference>
<dbReference type="InterPro" id="IPR038662">
    <property type="entry name" value="ATP_synth_F0_csu_sf"/>
</dbReference>
<comment type="function">
    <text evidence="11">F(1)F(0) ATP synthase produces ATP from ADP in the presence of a proton or sodium gradient. F-type ATPases consist of two structural domains, F(1) containing the extramembraneous catalytic core and F(0) containing the membrane proton channel, linked together by a central stalk and a peripheral stalk. During catalysis, ATP synthesis in the catalytic domain of F(1) is coupled via a rotary mechanism of the central stalk subunits to proton translocation.</text>
</comment>
<dbReference type="GO" id="GO:0008289">
    <property type="term" value="F:lipid binding"/>
    <property type="evidence" value="ECO:0007669"/>
    <property type="project" value="UniProtKB-KW"/>
</dbReference>
<dbReference type="PROSITE" id="PS00605">
    <property type="entry name" value="ATPASE_C"/>
    <property type="match status" value="1"/>
</dbReference>
<dbReference type="RefSeq" id="WP_321395817.1">
    <property type="nucleotide sequence ID" value="NZ_CP139487.1"/>
</dbReference>
<dbReference type="GO" id="GO:0046933">
    <property type="term" value="F:proton-transporting ATP synthase activity, rotational mechanism"/>
    <property type="evidence" value="ECO:0007669"/>
    <property type="project" value="UniProtKB-UniRule"/>
</dbReference>
<keyword evidence="9 11" id="KW-0446">Lipid-binding</keyword>
<organism evidence="13 14">
    <name type="scientific">Peredibacter starrii</name>
    <dbReference type="NCBI Taxonomy" id="28202"/>
    <lineage>
        <taxon>Bacteria</taxon>
        <taxon>Pseudomonadati</taxon>
        <taxon>Bdellovibrionota</taxon>
        <taxon>Bacteriovoracia</taxon>
        <taxon>Bacteriovoracales</taxon>
        <taxon>Bacteriovoracaceae</taxon>
        <taxon>Peredibacter</taxon>
    </lineage>
</organism>
<keyword evidence="6 11" id="KW-0375">Hydrogen ion transport</keyword>
<evidence type="ECO:0000256" key="6">
    <source>
        <dbReference type="ARBA" id="ARBA00022781"/>
    </source>
</evidence>
<evidence type="ECO:0000256" key="1">
    <source>
        <dbReference type="ARBA" id="ARBA00004141"/>
    </source>
</evidence>
<gene>
    <name evidence="11" type="primary">atpE</name>
    <name evidence="13" type="ORF">SOO65_01465</name>
</gene>
<keyword evidence="10 11" id="KW-0472">Membrane</keyword>
<sequence length="77" mass="7846">MDVNSWVVLSAALTFAAAVLGGTFAQGKAASVALEGIARNPAAAEKLQTPMILALALVESLVLFGFGIAFLILQKSA</sequence>
<evidence type="ECO:0000256" key="3">
    <source>
        <dbReference type="ARBA" id="ARBA00022448"/>
    </source>
</evidence>
<accession>A0AAX4HR30</accession>
<keyword evidence="11" id="KW-0066">ATP synthesis</keyword>
<comment type="similarity">
    <text evidence="2 11">Belongs to the ATPase C chain family.</text>
</comment>
<evidence type="ECO:0000313" key="13">
    <source>
        <dbReference type="EMBL" id="WPU65409.1"/>
    </source>
</evidence>
<evidence type="ECO:0000256" key="10">
    <source>
        <dbReference type="ARBA" id="ARBA00023136"/>
    </source>
</evidence>
<keyword evidence="8 11" id="KW-0406">Ion transport</keyword>
<reference evidence="13 14" key="1">
    <citation type="submission" date="2023-11" db="EMBL/GenBank/DDBJ databases">
        <title>Peredibacter starrii A3.12.</title>
        <authorList>
            <person name="Mitchell R.J."/>
        </authorList>
    </citation>
    <scope>NUCLEOTIDE SEQUENCE [LARGE SCALE GENOMIC DNA]</scope>
    <source>
        <strain evidence="13 14">A3.12</strain>
    </source>
</reference>
<evidence type="ECO:0000256" key="8">
    <source>
        <dbReference type="ARBA" id="ARBA00023065"/>
    </source>
</evidence>
<dbReference type="GO" id="GO:0033177">
    <property type="term" value="C:proton-transporting two-sector ATPase complex, proton-transporting domain"/>
    <property type="evidence" value="ECO:0007669"/>
    <property type="project" value="InterPro"/>
</dbReference>
<proteinExistence type="inferred from homology"/>
<feature type="domain" description="V-ATPase proteolipid subunit C-like" evidence="12">
    <location>
        <begin position="9"/>
        <end position="72"/>
    </location>
</feature>
<feature type="site" description="Reversibly protonated during proton transport" evidence="11">
    <location>
        <position position="59"/>
    </location>
</feature>
<dbReference type="InterPro" id="IPR002379">
    <property type="entry name" value="ATPase_proteolipid_c-like_dom"/>
</dbReference>
<dbReference type="CDD" id="cd18121">
    <property type="entry name" value="ATP-synt_Fo_c"/>
    <property type="match status" value="1"/>
</dbReference>
<dbReference type="Pfam" id="PF00137">
    <property type="entry name" value="ATP-synt_C"/>
    <property type="match status" value="1"/>
</dbReference>
<evidence type="ECO:0000256" key="11">
    <source>
        <dbReference type="HAMAP-Rule" id="MF_01396"/>
    </source>
</evidence>
<dbReference type="Proteomes" id="UP001324634">
    <property type="component" value="Chromosome"/>
</dbReference>
<evidence type="ECO:0000256" key="4">
    <source>
        <dbReference type="ARBA" id="ARBA00022547"/>
    </source>
</evidence>
<comment type="function">
    <text evidence="11">Key component of the F(0) channel; it plays a direct role in translocation across the membrane. A homomeric c-ring of between 10-14 subunits forms the central stalk rotor element with the F(1) delta and epsilon subunits.</text>
</comment>
<evidence type="ECO:0000256" key="2">
    <source>
        <dbReference type="ARBA" id="ARBA00006704"/>
    </source>
</evidence>
<feature type="transmembrane region" description="Helical" evidence="11">
    <location>
        <begin position="49"/>
        <end position="73"/>
    </location>
</feature>
<keyword evidence="14" id="KW-1185">Reference proteome</keyword>
<dbReference type="InterPro" id="IPR020537">
    <property type="entry name" value="ATP_synth_F0_csu_DDCD_BS"/>
</dbReference>
<dbReference type="Gene3D" id="1.20.20.10">
    <property type="entry name" value="F1F0 ATP synthase subunit C"/>
    <property type="match status" value="1"/>
</dbReference>
<dbReference type="PRINTS" id="PR00124">
    <property type="entry name" value="ATPASEC"/>
</dbReference>
<evidence type="ECO:0000313" key="14">
    <source>
        <dbReference type="Proteomes" id="UP001324634"/>
    </source>
</evidence>
<dbReference type="AlphaFoldDB" id="A0AAX4HR30"/>
<comment type="caution">
    <text evidence="11">Lacks conserved residue(s) required for the propagation of feature annotation.</text>
</comment>
<dbReference type="GO" id="GO:0045259">
    <property type="term" value="C:proton-transporting ATP synthase complex"/>
    <property type="evidence" value="ECO:0007669"/>
    <property type="project" value="UniProtKB-KW"/>
</dbReference>
<keyword evidence="3 11" id="KW-0813">Transport</keyword>
<evidence type="ECO:0000259" key="12">
    <source>
        <dbReference type="Pfam" id="PF00137"/>
    </source>
</evidence>
<keyword evidence="7 11" id="KW-1133">Transmembrane helix</keyword>